<comment type="caution">
    <text evidence="1">The sequence shown here is derived from an EMBL/GenBank/DDBJ whole genome shotgun (WGS) entry which is preliminary data.</text>
</comment>
<evidence type="ECO:0000313" key="2">
    <source>
        <dbReference type="Proteomes" id="UP000025748"/>
    </source>
</evidence>
<reference evidence="1 2" key="1">
    <citation type="submission" date="2014-03" db="EMBL/GenBank/DDBJ databases">
        <title>Genome sequence of Bordetella hinzii.</title>
        <authorList>
            <person name="Register K."/>
            <person name="Harvill E."/>
            <person name="Goodfield L.L."/>
            <person name="Ivanov Y.V."/>
            <person name="Meyer J.A."/>
            <person name="Muse S.J."/>
            <person name="Jacobs N."/>
            <person name="Bendor L."/>
            <person name="Smallridge W.E."/>
            <person name="Brinkac L.M."/>
            <person name="Sanka R."/>
            <person name="Kim M."/>
            <person name="Losada L."/>
        </authorList>
    </citation>
    <scope>NUCLEOTIDE SEQUENCE [LARGE SCALE GENOMIC DNA]</scope>
    <source>
        <strain evidence="1 2">OH87 BAL007II</strain>
    </source>
</reference>
<proteinExistence type="predicted"/>
<sequence>MPIRLCGPGAAFHTKSAPGDSRAYPKSGGNIAPRQTRSIAQLLCNDPRVNRSHSCVTYKNLIFFV</sequence>
<accession>A0ABR4R113</accession>
<organism evidence="1 2">
    <name type="scientific">Bordetella hinzii OH87 BAL007II</name>
    <dbReference type="NCBI Taxonomy" id="1331262"/>
    <lineage>
        <taxon>Bacteria</taxon>
        <taxon>Pseudomonadati</taxon>
        <taxon>Pseudomonadota</taxon>
        <taxon>Betaproteobacteria</taxon>
        <taxon>Burkholderiales</taxon>
        <taxon>Alcaligenaceae</taxon>
        <taxon>Bordetella</taxon>
    </lineage>
</organism>
<gene>
    <name evidence="1" type="ORF">L544_2144</name>
</gene>
<keyword evidence="2" id="KW-1185">Reference proteome</keyword>
<dbReference type="EMBL" id="JHEM01000014">
    <property type="protein sequence ID" value="KCB24318.1"/>
    <property type="molecule type" value="Genomic_DNA"/>
</dbReference>
<name>A0ABR4R113_9BORD</name>
<dbReference type="Proteomes" id="UP000025748">
    <property type="component" value="Unassembled WGS sequence"/>
</dbReference>
<evidence type="ECO:0000313" key="1">
    <source>
        <dbReference type="EMBL" id="KCB24318.1"/>
    </source>
</evidence>
<protein>
    <submittedName>
        <fullName evidence="1">Uncharacterized protein</fullName>
    </submittedName>
</protein>